<evidence type="ECO:0000256" key="1">
    <source>
        <dbReference type="ARBA" id="ARBA00000085"/>
    </source>
</evidence>
<gene>
    <name evidence="11" type="ORF">LKD37_15040</name>
</gene>
<reference evidence="11" key="1">
    <citation type="submission" date="2021-10" db="EMBL/GenBank/DDBJ databases">
        <title>Anaerobic single-cell dispensing facilitates the cultivation of human gut bacteria.</title>
        <authorList>
            <person name="Afrizal A."/>
        </authorList>
    </citation>
    <scope>NUCLEOTIDE SEQUENCE</scope>
    <source>
        <strain evidence="11">CLA-AA-H272</strain>
    </source>
</reference>
<proteinExistence type="predicted"/>
<dbReference type="FunFam" id="1.10.287.130:FF:000001">
    <property type="entry name" value="Two-component sensor histidine kinase"/>
    <property type="match status" value="1"/>
</dbReference>
<accession>A0AAE3DE81</accession>
<evidence type="ECO:0000256" key="7">
    <source>
        <dbReference type="ARBA" id="ARBA00023012"/>
    </source>
</evidence>
<dbReference type="GO" id="GO:0000155">
    <property type="term" value="F:phosphorelay sensor kinase activity"/>
    <property type="evidence" value="ECO:0007669"/>
    <property type="project" value="InterPro"/>
</dbReference>
<dbReference type="CDD" id="cd00082">
    <property type="entry name" value="HisKA"/>
    <property type="match status" value="1"/>
</dbReference>
<evidence type="ECO:0000256" key="3">
    <source>
        <dbReference type="ARBA" id="ARBA00012438"/>
    </source>
</evidence>
<dbReference type="SMART" id="SM00091">
    <property type="entry name" value="PAS"/>
    <property type="match status" value="1"/>
</dbReference>
<dbReference type="NCBIfam" id="TIGR00229">
    <property type="entry name" value="sensory_box"/>
    <property type="match status" value="1"/>
</dbReference>
<organism evidence="11 12">
    <name type="scientific">Brotocaccenecus cirricatena</name>
    <dbReference type="NCBI Taxonomy" id="3064195"/>
    <lineage>
        <taxon>Bacteria</taxon>
        <taxon>Bacillati</taxon>
        <taxon>Bacillota</taxon>
        <taxon>Clostridia</taxon>
        <taxon>Eubacteriales</taxon>
        <taxon>Oscillospiraceae</taxon>
        <taxon>Brotocaccenecus</taxon>
    </lineage>
</organism>
<evidence type="ECO:0000256" key="8">
    <source>
        <dbReference type="ARBA" id="ARBA00023136"/>
    </source>
</evidence>
<dbReference type="EMBL" id="JAJEPW010000072">
    <property type="protein sequence ID" value="MCC2130803.1"/>
    <property type="molecule type" value="Genomic_DNA"/>
</dbReference>
<dbReference type="EC" id="2.7.13.3" evidence="3"/>
<keyword evidence="7" id="KW-0902">Two-component regulatory system</keyword>
<protein>
    <recommendedName>
        <fullName evidence="3">histidine kinase</fullName>
        <ecNumber evidence="3">2.7.13.3</ecNumber>
    </recommendedName>
</protein>
<dbReference type="RefSeq" id="WP_302929933.1">
    <property type="nucleotide sequence ID" value="NZ_JAJEPW010000072.1"/>
</dbReference>
<dbReference type="InterPro" id="IPR003661">
    <property type="entry name" value="HisK_dim/P_dom"/>
</dbReference>
<dbReference type="PANTHER" id="PTHR45453:SF1">
    <property type="entry name" value="PHOSPHATE REGULON SENSOR PROTEIN PHOR"/>
    <property type="match status" value="1"/>
</dbReference>
<feature type="transmembrane region" description="Helical" evidence="9">
    <location>
        <begin position="142"/>
        <end position="168"/>
    </location>
</feature>
<dbReference type="GO" id="GO:0004721">
    <property type="term" value="F:phosphoprotein phosphatase activity"/>
    <property type="evidence" value="ECO:0007669"/>
    <property type="project" value="TreeGrafter"/>
</dbReference>
<dbReference type="GO" id="GO:0016036">
    <property type="term" value="P:cellular response to phosphate starvation"/>
    <property type="evidence" value="ECO:0007669"/>
    <property type="project" value="TreeGrafter"/>
</dbReference>
<evidence type="ECO:0000313" key="11">
    <source>
        <dbReference type="EMBL" id="MCC2130803.1"/>
    </source>
</evidence>
<evidence type="ECO:0000256" key="9">
    <source>
        <dbReference type="SAM" id="Phobius"/>
    </source>
</evidence>
<comment type="catalytic activity">
    <reaction evidence="1">
        <text>ATP + protein L-histidine = ADP + protein N-phospho-L-histidine.</text>
        <dbReference type="EC" id="2.7.13.3"/>
    </reaction>
</comment>
<comment type="caution">
    <text evidence="11">The sequence shown here is derived from an EMBL/GenBank/DDBJ whole genome shotgun (WGS) entry which is preliminary data.</text>
</comment>
<dbReference type="Pfam" id="PF08448">
    <property type="entry name" value="PAS_4"/>
    <property type="match status" value="1"/>
</dbReference>
<dbReference type="SMART" id="SM00388">
    <property type="entry name" value="HisKA"/>
    <property type="match status" value="1"/>
</dbReference>
<evidence type="ECO:0000259" key="10">
    <source>
        <dbReference type="PROSITE" id="PS50109"/>
    </source>
</evidence>
<keyword evidence="6" id="KW-0418">Kinase</keyword>
<feature type="transmembrane region" description="Helical" evidence="9">
    <location>
        <begin position="9"/>
        <end position="32"/>
    </location>
</feature>
<evidence type="ECO:0000256" key="6">
    <source>
        <dbReference type="ARBA" id="ARBA00022777"/>
    </source>
</evidence>
<dbReference type="SUPFAM" id="SSF55785">
    <property type="entry name" value="PYP-like sensor domain (PAS domain)"/>
    <property type="match status" value="1"/>
</dbReference>
<dbReference type="InterPro" id="IPR000014">
    <property type="entry name" value="PAS"/>
</dbReference>
<dbReference type="Pfam" id="PF02518">
    <property type="entry name" value="HATPase_c"/>
    <property type="match status" value="1"/>
</dbReference>
<name>A0AAE3DE81_9FIRM</name>
<dbReference type="InterPro" id="IPR003594">
    <property type="entry name" value="HATPase_dom"/>
</dbReference>
<dbReference type="Gene3D" id="1.10.287.130">
    <property type="match status" value="1"/>
</dbReference>
<keyword evidence="12" id="KW-1185">Reference proteome</keyword>
<dbReference type="InterPro" id="IPR035965">
    <property type="entry name" value="PAS-like_dom_sf"/>
</dbReference>
<dbReference type="CDD" id="cd00075">
    <property type="entry name" value="HATPase"/>
    <property type="match status" value="1"/>
</dbReference>
<evidence type="ECO:0000256" key="2">
    <source>
        <dbReference type="ARBA" id="ARBA00004370"/>
    </source>
</evidence>
<feature type="domain" description="Histidine kinase" evidence="10">
    <location>
        <begin position="338"/>
        <end position="552"/>
    </location>
</feature>
<dbReference type="Gene3D" id="3.30.450.20">
    <property type="entry name" value="PAS domain"/>
    <property type="match status" value="1"/>
</dbReference>
<evidence type="ECO:0000313" key="12">
    <source>
        <dbReference type="Proteomes" id="UP001199319"/>
    </source>
</evidence>
<dbReference type="GO" id="GO:0005886">
    <property type="term" value="C:plasma membrane"/>
    <property type="evidence" value="ECO:0007669"/>
    <property type="project" value="TreeGrafter"/>
</dbReference>
<dbReference type="InterPro" id="IPR036097">
    <property type="entry name" value="HisK_dim/P_sf"/>
</dbReference>
<dbReference type="InterPro" id="IPR013656">
    <property type="entry name" value="PAS_4"/>
</dbReference>
<evidence type="ECO:0000256" key="5">
    <source>
        <dbReference type="ARBA" id="ARBA00022679"/>
    </source>
</evidence>
<comment type="subcellular location">
    <subcellularLocation>
        <location evidence="2">Membrane</location>
    </subcellularLocation>
</comment>
<dbReference type="PANTHER" id="PTHR45453">
    <property type="entry name" value="PHOSPHATE REGULON SENSOR PROTEIN PHOR"/>
    <property type="match status" value="1"/>
</dbReference>
<dbReference type="PRINTS" id="PR00344">
    <property type="entry name" value="BCTRLSENSOR"/>
</dbReference>
<dbReference type="PROSITE" id="PS50109">
    <property type="entry name" value="HIS_KIN"/>
    <property type="match status" value="1"/>
</dbReference>
<keyword evidence="9" id="KW-0812">Transmembrane</keyword>
<keyword evidence="9" id="KW-1133">Transmembrane helix</keyword>
<dbReference type="Gene3D" id="3.30.565.10">
    <property type="entry name" value="Histidine kinase-like ATPase, C-terminal domain"/>
    <property type="match status" value="1"/>
</dbReference>
<keyword evidence="5" id="KW-0808">Transferase</keyword>
<dbReference type="Pfam" id="PF00512">
    <property type="entry name" value="HisKA"/>
    <property type="match status" value="1"/>
</dbReference>
<dbReference type="InterPro" id="IPR050351">
    <property type="entry name" value="BphY/WalK/GraS-like"/>
</dbReference>
<dbReference type="SMART" id="SM00387">
    <property type="entry name" value="HATPase_c"/>
    <property type="match status" value="1"/>
</dbReference>
<dbReference type="InterPro" id="IPR004358">
    <property type="entry name" value="Sig_transdc_His_kin-like_C"/>
</dbReference>
<dbReference type="SUPFAM" id="SSF55874">
    <property type="entry name" value="ATPase domain of HSP90 chaperone/DNA topoisomerase II/histidine kinase"/>
    <property type="match status" value="1"/>
</dbReference>
<dbReference type="Proteomes" id="UP001199319">
    <property type="component" value="Unassembled WGS sequence"/>
</dbReference>
<sequence length="553" mass="60776">MTKKIFRSFMVSAAAVLLAAVAIVMTCLYSYFASVQENQLQDQLQLAAAAVETQGRDYLNKLTADRYRLTWIAPDGAVLCDTKRDAESLENHGDRTEVREALRTGSGHSTRYSSTLLEKTSYYARRMPDGTVLRISISRATVGMLLLGMLPAILLTAAVALILSGLLAGRLSRRITAPLNALDLERPLENDTYEELSPLLCRINVQRRQIDSQLTDLRRRSDEFQQITSHMQEGLVLLDDAGAVLSINPAACRIFEADETCLGQDFLTVDRSRDVSAALEEAMASGHSEVHVQRPGRIYQFDISRIRSGQDVLGAVLLAFDITQQETAEQSRREFTANVSHELKTPLQGIIGSAELIENGLVKQEDLPRFVGHIRREAQRLVALIGDIIRLSQLDEGDPLPWEQVDIPALCRDIAADLRDKAEKSQVSLTVEGQDVQAEGVRRLLHETIYNLCDNAIGYNVPGGSVRVTVSDAGENAVISVADTGIGIAPEHQSRIFERFYRVDKSHSKASGGTGLGLSIVKHAVAYHHGTVQLESQPGKGTTITVTIPRKQS</sequence>
<dbReference type="InterPro" id="IPR036890">
    <property type="entry name" value="HATPase_C_sf"/>
</dbReference>
<dbReference type="InterPro" id="IPR005467">
    <property type="entry name" value="His_kinase_dom"/>
</dbReference>
<keyword evidence="8 9" id="KW-0472">Membrane</keyword>
<dbReference type="AlphaFoldDB" id="A0AAE3DE81"/>
<evidence type="ECO:0000256" key="4">
    <source>
        <dbReference type="ARBA" id="ARBA00022553"/>
    </source>
</evidence>
<dbReference type="FunFam" id="3.30.565.10:FF:000006">
    <property type="entry name" value="Sensor histidine kinase WalK"/>
    <property type="match status" value="1"/>
</dbReference>
<keyword evidence="4" id="KW-0597">Phosphoprotein</keyword>
<dbReference type="SUPFAM" id="SSF47384">
    <property type="entry name" value="Homodimeric domain of signal transducing histidine kinase"/>
    <property type="match status" value="1"/>
</dbReference>